<name>C7ZJA1_FUSV7</name>
<gene>
    <name evidence="1" type="ORF">NECHADRAFT_34920</name>
</gene>
<dbReference type="EMBL" id="GG698933">
    <property type="protein sequence ID" value="EEU35814.1"/>
    <property type="molecule type" value="Genomic_DNA"/>
</dbReference>
<keyword evidence="2" id="KW-1185">Reference proteome</keyword>
<dbReference type="AlphaFoldDB" id="C7ZJA1"/>
<reference evidence="1 2" key="1">
    <citation type="journal article" date="2009" name="PLoS Genet.">
        <title>The genome of Nectria haematococca: contribution of supernumerary chromosomes to gene expansion.</title>
        <authorList>
            <person name="Coleman J.J."/>
            <person name="Rounsley S.D."/>
            <person name="Rodriguez-Carres M."/>
            <person name="Kuo A."/>
            <person name="Wasmann C.C."/>
            <person name="Grimwood J."/>
            <person name="Schmutz J."/>
            <person name="Taga M."/>
            <person name="White G.J."/>
            <person name="Zhou S."/>
            <person name="Schwartz D.C."/>
            <person name="Freitag M."/>
            <person name="Ma L.J."/>
            <person name="Danchin E.G."/>
            <person name="Henrissat B."/>
            <person name="Coutinho P.M."/>
            <person name="Nelson D.R."/>
            <person name="Straney D."/>
            <person name="Napoli C.A."/>
            <person name="Barker B.M."/>
            <person name="Gribskov M."/>
            <person name="Rep M."/>
            <person name="Kroken S."/>
            <person name="Molnar I."/>
            <person name="Rensing C."/>
            <person name="Kennell J.C."/>
            <person name="Zamora J."/>
            <person name="Farman M.L."/>
            <person name="Selker E.U."/>
            <person name="Salamov A."/>
            <person name="Shapiro H."/>
            <person name="Pangilinan J."/>
            <person name="Lindquist E."/>
            <person name="Lamers C."/>
            <person name="Grigoriev I.V."/>
            <person name="Geiser D.M."/>
            <person name="Covert S.F."/>
            <person name="Temporini E."/>
            <person name="Vanetten H.D."/>
        </authorList>
    </citation>
    <scope>NUCLEOTIDE SEQUENCE [LARGE SCALE GENOMIC DNA]</scope>
    <source>
        <strain evidence="2">ATCC MYA-4622 / CBS 123669 / FGSC 9596 / NRRL 45880 / 77-13-4</strain>
    </source>
</reference>
<dbReference type="SUPFAM" id="SSF52540">
    <property type="entry name" value="P-loop containing nucleoside triphosphate hydrolases"/>
    <property type="match status" value="1"/>
</dbReference>
<dbReference type="RefSeq" id="XP_003041527.1">
    <property type="nucleotide sequence ID" value="XM_003041481.1"/>
</dbReference>
<dbReference type="STRING" id="660122.C7ZJA1"/>
<protein>
    <submittedName>
        <fullName evidence="1">Uncharacterized protein</fullName>
    </submittedName>
</protein>
<dbReference type="InParanoid" id="C7ZJA1"/>
<dbReference type="KEGG" id="nhe:NECHADRAFT_34920"/>
<organism evidence="1 2">
    <name type="scientific">Fusarium vanettenii (strain ATCC MYA-4622 / CBS 123669 / FGSC 9596 / NRRL 45880 / 77-13-4)</name>
    <name type="common">Fusarium solani subsp. pisi</name>
    <dbReference type="NCBI Taxonomy" id="660122"/>
    <lineage>
        <taxon>Eukaryota</taxon>
        <taxon>Fungi</taxon>
        <taxon>Dikarya</taxon>
        <taxon>Ascomycota</taxon>
        <taxon>Pezizomycotina</taxon>
        <taxon>Sordariomycetes</taxon>
        <taxon>Hypocreomycetidae</taxon>
        <taxon>Hypocreales</taxon>
        <taxon>Nectriaceae</taxon>
        <taxon>Fusarium</taxon>
        <taxon>Fusarium solani species complex</taxon>
        <taxon>Fusarium vanettenii</taxon>
    </lineage>
</organism>
<dbReference type="HOGENOM" id="CLU_092496_1_0_1"/>
<evidence type="ECO:0000313" key="2">
    <source>
        <dbReference type="Proteomes" id="UP000005206"/>
    </source>
</evidence>
<dbReference type="Proteomes" id="UP000005206">
    <property type="component" value="Chromosome 3"/>
</dbReference>
<proteinExistence type="predicted"/>
<accession>C7ZJA1</accession>
<dbReference type="VEuPathDB" id="FungiDB:NECHADRAFT_34920"/>
<dbReference type="Gene3D" id="3.40.50.300">
    <property type="entry name" value="P-loop containing nucleotide triphosphate hydrolases"/>
    <property type="match status" value="1"/>
</dbReference>
<dbReference type="OMA" id="TCGLEAN"/>
<dbReference type="OrthoDB" id="5426988at2759"/>
<evidence type="ECO:0000313" key="1">
    <source>
        <dbReference type="EMBL" id="EEU35814.1"/>
    </source>
</evidence>
<sequence>MPLPIVHINGFPGIGKLTITRKLVTLLAPYNGKLVHNHLLIDPACAVLPRSSSDYQPLRRAIRDAIFNTLAVSRDTFDSVFVFTDFQSDDDVGRAVMAEYRAMAARRGCTFVPVTLTCGKEENLRRLTSSERALHGKLTDAELVSHIRDNAVIHQSPRTPFR</sequence>
<dbReference type="eggNOG" id="ENOG502SD2T">
    <property type="taxonomic scope" value="Eukaryota"/>
</dbReference>
<dbReference type="InterPro" id="IPR027417">
    <property type="entry name" value="P-loop_NTPase"/>
</dbReference>
<dbReference type="GeneID" id="9673953"/>